<proteinExistence type="predicted"/>
<comment type="caution">
    <text evidence="3">The sequence shown here is derived from an EMBL/GenBank/DDBJ whole genome shotgun (WGS) entry which is preliminary data.</text>
</comment>
<dbReference type="Pfam" id="PF01823">
    <property type="entry name" value="MACPF"/>
    <property type="match status" value="1"/>
</dbReference>
<feature type="region of interest" description="Disordered" evidence="1">
    <location>
        <begin position="494"/>
        <end position="514"/>
    </location>
</feature>
<feature type="domain" description="MACPF" evidence="2">
    <location>
        <begin position="1"/>
        <end position="313"/>
    </location>
</feature>
<dbReference type="InterPro" id="IPR044663">
    <property type="entry name" value="CAD1/NSL1-like"/>
</dbReference>
<protein>
    <recommendedName>
        <fullName evidence="2">MACPF domain-containing protein</fullName>
    </recommendedName>
</protein>
<dbReference type="SMART" id="SM00457">
    <property type="entry name" value="MACPF"/>
    <property type="match status" value="1"/>
</dbReference>
<dbReference type="PANTHER" id="PTHR33199:SF2">
    <property type="entry name" value="OS02G0475300 PROTEIN"/>
    <property type="match status" value="1"/>
</dbReference>
<gene>
    <name evidence="3" type="ORF">C4D60_Mb09t06590</name>
</gene>
<dbReference type="GO" id="GO:0005886">
    <property type="term" value="C:plasma membrane"/>
    <property type="evidence" value="ECO:0007669"/>
    <property type="project" value="TreeGrafter"/>
</dbReference>
<evidence type="ECO:0000313" key="3">
    <source>
        <dbReference type="EMBL" id="THU46596.1"/>
    </source>
</evidence>
<dbReference type="GO" id="GO:2000031">
    <property type="term" value="P:regulation of salicylic acid mediated signaling pathway"/>
    <property type="evidence" value="ECO:0007669"/>
    <property type="project" value="InterPro"/>
</dbReference>
<dbReference type="GO" id="GO:0009626">
    <property type="term" value="P:plant-type hypersensitive response"/>
    <property type="evidence" value="ECO:0007669"/>
    <property type="project" value="TreeGrafter"/>
</dbReference>
<keyword evidence="4" id="KW-1185">Reference proteome</keyword>
<sequence length="577" mass="63970">MGCPGVDRPRQSFFVHVAWEPLVELDEERTWDIALPGGPTIRGASRDVGFDKGDRTRFRSDVLEFNQMSILLNQKSSVQGKVPSGYFNALFDLSGAWLEDAKSTKCLAFDGYFISLYNLHLRSSPLVLREEVKKAVPSKWDPASLCRFIRTFGTHIIVEIAIGGQDVVCVRQSHCSTISSAELKKHLEDLGDFIFSDGRNLSPLHSKDGEGKKKVPEVFLQILHSNYLQLPSYSESSSKEGLSVICSKRGGNVCTSNHSEWLQTVQSSPDAILLKFIPITSLLTGIQGSGYLSHAINLYLRYKPDPEDLQYFLEFQVPYQWAPRYSDYALGPQIKKASNPSLQFRFLGPKLQINTDQVSSDRKLVVGLRLYLEGRKCNRLTIHVQHLSSLPRILRASASEMCFWQGSEDSDPAFIEPIRWRQYSAVCTSTVKHDPEWLHRVSDGVGRRRCSISASSSLTYPAAPSGRPSGLAHLPPKGGFLTNMSTAFTQRDALPPTTTTESAELNSGVCPDGPPVPVQSRKLLKFVDMAEVVRGAHNAPGHWLVTAAKLVKKEGKIGLQAKFALLNYVSGTETISS</sequence>
<reference evidence="3 4" key="1">
    <citation type="journal article" date="2019" name="Nat. Plants">
        <title>Genome sequencing of Musa balbisiana reveals subgenome evolution and function divergence in polyploid bananas.</title>
        <authorList>
            <person name="Yao X."/>
        </authorList>
    </citation>
    <scope>NUCLEOTIDE SEQUENCE [LARGE SCALE GENOMIC DNA]</scope>
    <source>
        <strain evidence="4">cv. DH-PKW</strain>
        <tissue evidence="3">Leaves</tissue>
    </source>
</reference>
<organism evidence="3 4">
    <name type="scientific">Musa balbisiana</name>
    <name type="common">Banana</name>
    <dbReference type="NCBI Taxonomy" id="52838"/>
    <lineage>
        <taxon>Eukaryota</taxon>
        <taxon>Viridiplantae</taxon>
        <taxon>Streptophyta</taxon>
        <taxon>Embryophyta</taxon>
        <taxon>Tracheophyta</taxon>
        <taxon>Spermatophyta</taxon>
        <taxon>Magnoliopsida</taxon>
        <taxon>Liliopsida</taxon>
        <taxon>Zingiberales</taxon>
        <taxon>Musaceae</taxon>
        <taxon>Musa</taxon>
    </lineage>
</organism>
<accession>A0A4V6T407</accession>
<dbReference type="AlphaFoldDB" id="A0A4V6T407"/>
<evidence type="ECO:0000256" key="1">
    <source>
        <dbReference type="SAM" id="MobiDB-lite"/>
    </source>
</evidence>
<dbReference type="InterPro" id="IPR020864">
    <property type="entry name" value="MACPF"/>
</dbReference>
<dbReference type="Proteomes" id="UP000317650">
    <property type="component" value="Chromosome 9"/>
</dbReference>
<name>A0A4V6T407_MUSBA</name>
<dbReference type="EMBL" id="PYDT01000010">
    <property type="protein sequence ID" value="THU46596.1"/>
    <property type="molecule type" value="Genomic_DNA"/>
</dbReference>
<evidence type="ECO:0000313" key="4">
    <source>
        <dbReference type="Proteomes" id="UP000317650"/>
    </source>
</evidence>
<evidence type="ECO:0000259" key="2">
    <source>
        <dbReference type="PROSITE" id="PS51412"/>
    </source>
</evidence>
<dbReference type="PANTHER" id="PTHR33199">
    <property type="entry name" value="MACPF DOMAIN-CONTAINING PROTEIN CAD1"/>
    <property type="match status" value="1"/>
</dbReference>
<feature type="compositionally biased region" description="Polar residues" evidence="1">
    <location>
        <begin position="496"/>
        <end position="505"/>
    </location>
</feature>
<dbReference type="PROSITE" id="PS51412">
    <property type="entry name" value="MACPF_2"/>
    <property type="match status" value="1"/>
</dbReference>